<accession>A0ABX6PGI0</accession>
<evidence type="ECO:0000313" key="2">
    <source>
        <dbReference type="Proteomes" id="UP000305673"/>
    </source>
</evidence>
<dbReference type="Proteomes" id="UP000305673">
    <property type="component" value="Chromosome"/>
</dbReference>
<reference evidence="1 2" key="1">
    <citation type="submission" date="2020-05" db="EMBL/GenBank/DDBJ databases">
        <title>Genome sequences of pea root nodulating Rhizobium spp.</title>
        <authorList>
            <person name="Rahi P."/>
        </authorList>
    </citation>
    <scope>NUCLEOTIDE SEQUENCE [LARGE SCALE GENOMIC DNA]</scope>
    <source>
        <strain evidence="2">JKLM 12A2</strain>
    </source>
</reference>
<name>A0ABX6PGI0_9HYPH</name>
<evidence type="ECO:0000313" key="1">
    <source>
        <dbReference type="EMBL" id="QKK17701.1"/>
    </source>
</evidence>
<proteinExistence type="predicted"/>
<dbReference type="RefSeq" id="WP_138389544.1">
    <property type="nucleotide sequence ID" value="NZ_CP054021.1"/>
</dbReference>
<protein>
    <submittedName>
        <fullName evidence="1">Uncharacterized protein</fullName>
    </submittedName>
</protein>
<sequence length="268" mass="29030">MSALSLSNCGFVPPKLAEFWEARDVSDGMVLNIKRNIFCETIAAIRHVNAEKTNFGKPIPDDYGIQLQLTLDVAESTTFSPTLTATRTLRSGSQSGESIGRSLGLGLNATASSTATRTDTTYTYWQVGAISGRGKNVEYCETWPIDRRGSSPLLTSDLGIAKFLDDNVKPAILLPSTRPSGSKKPDKVDVYSYNIKFAVVTTGGISPSFKMVSLSGGGSPILDLNRTRTHELLLTFGPTGPDGYQPSPIALEQHLNIQRNQTLSRQPF</sequence>
<organism evidence="1 2">
    <name type="scientific">Rhizobium indicum</name>
    <dbReference type="NCBI Taxonomy" id="2583231"/>
    <lineage>
        <taxon>Bacteria</taxon>
        <taxon>Pseudomonadati</taxon>
        <taxon>Pseudomonadota</taxon>
        <taxon>Alphaproteobacteria</taxon>
        <taxon>Hyphomicrobiales</taxon>
        <taxon>Rhizobiaceae</taxon>
        <taxon>Rhizobium/Agrobacterium group</taxon>
        <taxon>Rhizobium</taxon>
    </lineage>
</organism>
<keyword evidence="2" id="KW-1185">Reference proteome</keyword>
<dbReference type="EMBL" id="CP054021">
    <property type="protein sequence ID" value="QKK17701.1"/>
    <property type="molecule type" value="Genomic_DNA"/>
</dbReference>
<gene>
    <name evidence="1" type="ORF">FFM53_015200</name>
</gene>